<dbReference type="InterPro" id="IPR027417">
    <property type="entry name" value="P-loop_NTPase"/>
</dbReference>
<evidence type="ECO:0000259" key="10">
    <source>
        <dbReference type="Pfam" id="PF07685"/>
    </source>
</evidence>
<evidence type="ECO:0000256" key="8">
    <source>
        <dbReference type="SAM" id="MobiDB-lite"/>
    </source>
</evidence>
<evidence type="ECO:0000256" key="7">
    <source>
        <dbReference type="HAMAP-Rule" id="MF_00027"/>
    </source>
</evidence>
<protein>
    <recommendedName>
        <fullName evidence="7">Hydrogenobyrinate a,c-diamide synthase</fullName>
        <ecNumber evidence="7">6.3.5.9</ecNumber>
    </recommendedName>
    <alternativeName>
        <fullName evidence="7">Hydrogenobyrinic acid a,c-diamide synthase</fullName>
    </alternativeName>
</protein>
<dbReference type="PANTHER" id="PTHR43873:SF1">
    <property type="entry name" value="COBYRINATE A,C-DIAMIDE SYNTHASE"/>
    <property type="match status" value="1"/>
</dbReference>
<dbReference type="PROSITE" id="PS51274">
    <property type="entry name" value="GATASE_COBBQ"/>
    <property type="match status" value="1"/>
</dbReference>
<keyword evidence="12" id="KW-1185">Reference proteome</keyword>
<evidence type="ECO:0000256" key="5">
    <source>
        <dbReference type="ARBA" id="ARBA00022842"/>
    </source>
</evidence>
<keyword evidence="2 7" id="KW-0436">Ligase</keyword>
<dbReference type="InterPro" id="IPR029062">
    <property type="entry name" value="Class_I_gatase-like"/>
</dbReference>
<dbReference type="CDD" id="cd05388">
    <property type="entry name" value="CobB_N"/>
    <property type="match status" value="1"/>
</dbReference>
<evidence type="ECO:0000256" key="1">
    <source>
        <dbReference type="ARBA" id="ARBA00001946"/>
    </source>
</evidence>
<evidence type="ECO:0000256" key="3">
    <source>
        <dbReference type="ARBA" id="ARBA00022741"/>
    </source>
</evidence>
<keyword evidence="3 7" id="KW-0547">Nucleotide-binding</keyword>
<feature type="compositionally biased region" description="Low complexity" evidence="8">
    <location>
        <begin position="288"/>
        <end position="308"/>
    </location>
</feature>
<accession>A0ABS0NGC8</accession>
<keyword evidence="5 7" id="KW-0460">Magnesium</keyword>
<dbReference type="HAMAP" id="MF_00027">
    <property type="entry name" value="CobB_CbiA"/>
    <property type="match status" value="1"/>
</dbReference>
<feature type="domain" description="CobB/CobQ-like glutamine amidotransferase" evidence="10">
    <location>
        <begin position="322"/>
        <end position="515"/>
    </location>
</feature>
<dbReference type="Gene3D" id="3.40.50.880">
    <property type="match status" value="1"/>
</dbReference>
<comment type="domain">
    <text evidence="7">Comprises of two domains. The C-terminal domain contains the binding site for glutamine and catalyzes the hydrolysis of this substrate to glutamate and ammonia. The N-terminal domain is anticipated to bind ATP and hydrogenobyrinate and catalyzes the ultimate synthesis of the diamide product. The ammonia produced via the glutaminase domain is probably translocated to the adjacent domain via a molecular tunnel, where it reacts with an activated intermediate.</text>
</comment>
<comment type="caution">
    <text evidence="11">The sequence shown here is derived from an EMBL/GenBank/DDBJ whole genome shotgun (WGS) entry which is preliminary data.</text>
</comment>
<evidence type="ECO:0000313" key="12">
    <source>
        <dbReference type="Proteomes" id="UP000807371"/>
    </source>
</evidence>
<keyword evidence="7" id="KW-0169">Cobalamin biosynthesis</keyword>
<proteinExistence type="inferred from homology"/>
<comment type="similarity">
    <text evidence="7">Belongs to the CobB/CbiA family.</text>
</comment>
<dbReference type="PANTHER" id="PTHR43873">
    <property type="entry name" value="COBYRINATE A,C-DIAMIDE SYNTHASE"/>
    <property type="match status" value="1"/>
</dbReference>
<dbReference type="SUPFAM" id="SSF52317">
    <property type="entry name" value="Class I glutamine amidotransferase-like"/>
    <property type="match status" value="1"/>
</dbReference>
<dbReference type="NCBIfam" id="NF002204">
    <property type="entry name" value="PRK01077.1"/>
    <property type="match status" value="1"/>
</dbReference>
<evidence type="ECO:0000256" key="4">
    <source>
        <dbReference type="ARBA" id="ARBA00022840"/>
    </source>
</evidence>
<dbReference type="Pfam" id="PF01656">
    <property type="entry name" value="CbiA"/>
    <property type="match status" value="1"/>
</dbReference>
<evidence type="ECO:0000313" key="11">
    <source>
        <dbReference type="EMBL" id="MBH5334239.1"/>
    </source>
</evidence>
<comment type="pathway">
    <text evidence="7">Cofactor biosynthesis; adenosylcobalamin biosynthesis; cob(II)yrinate a,c-diamide from precorrin-2 (aerobic route): step 9/10.</text>
</comment>
<evidence type="ECO:0000256" key="6">
    <source>
        <dbReference type="ARBA" id="ARBA00022962"/>
    </source>
</evidence>
<dbReference type="InterPro" id="IPR004484">
    <property type="entry name" value="CbiA/CobB_synth"/>
</dbReference>
<dbReference type="InterPro" id="IPR011698">
    <property type="entry name" value="GATase_3"/>
</dbReference>
<keyword evidence="6 7" id="KW-0315">Glutamine amidotransferase</keyword>
<dbReference type="SUPFAM" id="SSF52540">
    <property type="entry name" value="P-loop containing nucleoside triphosphate hydrolases"/>
    <property type="match status" value="1"/>
</dbReference>
<organism evidence="11 12">
    <name type="scientific">Streptomyces pactum</name>
    <dbReference type="NCBI Taxonomy" id="68249"/>
    <lineage>
        <taxon>Bacteria</taxon>
        <taxon>Bacillati</taxon>
        <taxon>Actinomycetota</taxon>
        <taxon>Actinomycetes</taxon>
        <taxon>Kitasatosporales</taxon>
        <taxon>Streptomycetaceae</taxon>
        <taxon>Streptomyces</taxon>
    </lineage>
</organism>
<dbReference type="Proteomes" id="UP000807371">
    <property type="component" value="Unassembled WGS sequence"/>
</dbReference>
<comment type="catalytic activity">
    <reaction evidence="7">
        <text>hydrogenobyrinate + 2 L-glutamine + 2 ATP + 2 H2O = hydrogenobyrinate a,c-diamide + 2 L-glutamate + 2 ADP + 2 phosphate + 2 H(+)</text>
        <dbReference type="Rhea" id="RHEA:12544"/>
        <dbReference type="ChEBI" id="CHEBI:15377"/>
        <dbReference type="ChEBI" id="CHEBI:15378"/>
        <dbReference type="ChEBI" id="CHEBI:29985"/>
        <dbReference type="ChEBI" id="CHEBI:30616"/>
        <dbReference type="ChEBI" id="CHEBI:43474"/>
        <dbReference type="ChEBI" id="CHEBI:58359"/>
        <dbReference type="ChEBI" id="CHEBI:77873"/>
        <dbReference type="ChEBI" id="CHEBI:77874"/>
        <dbReference type="ChEBI" id="CHEBI:456216"/>
        <dbReference type="EC" id="6.3.5.9"/>
    </reaction>
</comment>
<gene>
    <name evidence="7" type="primary">cobB</name>
    <name evidence="11" type="ORF">IHE55_05245</name>
</gene>
<dbReference type="EMBL" id="JACYXC010000001">
    <property type="protein sequence ID" value="MBH5334239.1"/>
    <property type="molecule type" value="Genomic_DNA"/>
</dbReference>
<dbReference type="InterPro" id="IPR002586">
    <property type="entry name" value="CobQ/CobB/MinD/ParA_Nub-bd_dom"/>
</dbReference>
<reference evidence="11 12" key="1">
    <citation type="submission" date="2020-09" db="EMBL/GenBank/DDBJ databases">
        <title>Biosynthesis of the nuclear factor of activated T cells inhibitor NFAT-133 and its congeners in Streptomyces pactum.</title>
        <authorList>
            <person name="Zhou W."/>
            <person name="Posri P."/>
            <person name="Abugrain M.E."/>
            <person name="Weisberg A.J."/>
            <person name="Chang J.H."/>
            <person name="Mahmud T."/>
        </authorList>
    </citation>
    <scope>NUCLEOTIDE SEQUENCE [LARGE SCALE GENOMIC DNA]</scope>
    <source>
        <strain evidence="11 12">ATCC 27456</strain>
    </source>
</reference>
<evidence type="ECO:0000259" key="9">
    <source>
        <dbReference type="Pfam" id="PF01656"/>
    </source>
</evidence>
<dbReference type="CDD" id="cd03130">
    <property type="entry name" value="GATase1_CobB"/>
    <property type="match status" value="1"/>
</dbReference>
<feature type="site" description="Increases nucleophilicity of active site Cys" evidence="7">
    <location>
        <position position="510"/>
    </location>
</feature>
<evidence type="ECO:0000256" key="2">
    <source>
        <dbReference type="ARBA" id="ARBA00022598"/>
    </source>
</evidence>
<comment type="cofactor">
    <cofactor evidence="1 7">
        <name>Mg(2+)</name>
        <dbReference type="ChEBI" id="CHEBI:18420"/>
    </cofactor>
</comment>
<sequence length="529" mass="52505">MSGTPDTVHRVPRLVIAAPASGSGKTTVATGLMAAFTGAGLRVSPHKVGPDYIDPGYHALATGRTGRNLDAYLCGPERIAPLFLHGAAGCDLAVVEGVMGLYDGFVGTPGPGGGSAGGQGDLASTAHVAKLLRAPVVLVVDASSQSRSVAALVHGFASWDPEVRLAGVILNKVGSDRHEALLRDALDGSGVPVLGALRRVGAVRTPSRHLGLVPVAERRADAVESVAALAAQVRAGCDLEGLLALARSAPPLTGAAWDPAAELRAAGPAAGAEGIGTAGDGASGAGAAGTAAPGAAGTAPPGAAAVGGAADGAGPAGRRPVVAVAGGAAFTFSYAEHTELLTAAGAEVVTFDPLRDERLPAGTGALVIGGGFPEMYAPQLSANRPLRAAVAELAASGAPVAAECAGLLYLARSLTPAAAPGDAVDPSPLPMCGVLPVTARMTERLTLGYREAVAVHDNTLAAAGTRMRGHEFHRTAVEPGAGPLPAWGMVHPERRVEGFVQGGVHASYLHVHWAAAPGTAARLVAGCAR</sequence>
<dbReference type="RefSeq" id="WP_197987959.1">
    <property type="nucleotide sequence ID" value="NZ_JACYXC010000001.1"/>
</dbReference>
<dbReference type="Gene3D" id="3.40.50.300">
    <property type="entry name" value="P-loop containing nucleotide triphosphate hydrolases"/>
    <property type="match status" value="1"/>
</dbReference>
<feature type="region of interest" description="Disordered" evidence="8">
    <location>
        <begin position="281"/>
        <end position="311"/>
    </location>
</feature>
<comment type="miscellaneous">
    <text evidence="7">The a and c carboxylates of hydrogenobyrinate are activated for nucleophilic attack via formation of a phosphorylated intermediate by ATP. CobB catalyzes first the amidation of the c-carboxylate, and then that of the a-carboxylate.</text>
</comment>
<name>A0ABS0NGC8_9ACTN</name>
<keyword evidence="4 7" id="KW-0067">ATP-binding</keyword>
<feature type="domain" description="CobQ/CobB/MinD/ParA nucleotide binding" evidence="9">
    <location>
        <begin position="14"/>
        <end position="210"/>
    </location>
</feature>
<feature type="active site" description="Nucleophile" evidence="7">
    <location>
        <position position="404"/>
    </location>
</feature>
<dbReference type="EC" id="6.3.5.9" evidence="7"/>
<dbReference type="Pfam" id="PF07685">
    <property type="entry name" value="GATase_3"/>
    <property type="match status" value="1"/>
</dbReference>
<comment type="function">
    <text evidence="7">Catalyzes the ATP-dependent amidation of the two carboxylate groups at positions a and c of hydrogenobyrinate, using either L-glutamine or ammonia as the nitrogen source.</text>
</comment>